<dbReference type="Proteomes" id="UP000663844">
    <property type="component" value="Unassembled WGS sequence"/>
</dbReference>
<dbReference type="Gene3D" id="1.20.1070.10">
    <property type="entry name" value="Rhodopsin 7-helix transmembrane proteins"/>
    <property type="match status" value="1"/>
</dbReference>
<feature type="transmembrane region" description="Helical" evidence="1">
    <location>
        <begin position="45"/>
        <end position="67"/>
    </location>
</feature>
<protein>
    <recommendedName>
        <fullName evidence="4">G-protein coupled receptors family 1 profile domain-containing protein</fullName>
    </recommendedName>
</protein>
<gene>
    <name evidence="2" type="ORF">OXD698_LOCUS32545</name>
</gene>
<evidence type="ECO:0000256" key="1">
    <source>
        <dbReference type="SAM" id="Phobius"/>
    </source>
</evidence>
<comment type="caution">
    <text evidence="2">The sequence shown here is derived from an EMBL/GenBank/DDBJ whole genome shotgun (WGS) entry which is preliminary data.</text>
</comment>
<name>A0A819RPR4_9BILA</name>
<proteinExistence type="predicted"/>
<keyword evidence="1" id="KW-0812">Transmembrane</keyword>
<dbReference type="AlphaFoldDB" id="A0A819RPR4"/>
<evidence type="ECO:0000313" key="2">
    <source>
        <dbReference type="EMBL" id="CAF4051343.1"/>
    </source>
</evidence>
<feature type="non-terminal residue" evidence="2">
    <location>
        <position position="80"/>
    </location>
</feature>
<keyword evidence="1" id="KW-0472">Membrane</keyword>
<dbReference type="EMBL" id="CAJOAZ010004260">
    <property type="protein sequence ID" value="CAF4051343.1"/>
    <property type="molecule type" value="Genomic_DNA"/>
</dbReference>
<sequence>MSDAVYFQFTRYSQPILVIFGTIGAVLNQALFYYRKPLRMSSCSLYFRMLSLNDLLVIYITILPLWLASQFNINPSTSYD</sequence>
<organism evidence="2 3">
    <name type="scientific">Adineta steineri</name>
    <dbReference type="NCBI Taxonomy" id="433720"/>
    <lineage>
        <taxon>Eukaryota</taxon>
        <taxon>Metazoa</taxon>
        <taxon>Spiralia</taxon>
        <taxon>Gnathifera</taxon>
        <taxon>Rotifera</taxon>
        <taxon>Eurotatoria</taxon>
        <taxon>Bdelloidea</taxon>
        <taxon>Adinetida</taxon>
        <taxon>Adinetidae</taxon>
        <taxon>Adineta</taxon>
    </lineage>
</organism>
<feature type="transmembrane region" description="Helical" evidence="1">
    <location>
        <begin position="12"/>
        <end position="33"/>
    </location>
</feature>
<evidence type="ECO:0008006" key="4">
    <source>
        <dbReference type="Google" id="ProtNLM"/>
    </source>
</evidence>
<evidence type="ECO:0000313" key="3">
    <source>
        <dbReference type="Proteomes" id="UP000663844"/>
    </source>
</evidence>
<accession>A0A819RPR4</accession>
<keyword evidence="1" id="KW-1133">Transmembrane helix</keyword>
<reference evidence="2" key="1">
    <citation type="submission" date="2021-02" db="EMBL/GenBank/DDBJ databases">
        <authorList>
            <person name="Nowell W R."/>
        </authorList>
    </citation>
    <scope>NUCLEOTIDE SEQUENCE</scope>
</reference>